<evidence type="ECO:0000256" key="6">
    <source>
        <dbReference type="ARBA" id="ARBA00023274"/>
    </source>
</evidence>
<dbReference type="PANTHER" id="PTHR11880:SF2">
    <property type="entry name" value="SMALL RIBOSOMAL SUBUNIT PROTEIN US19"/>
    <property type="match status" value="1"/>
</dbReference>
<evidence type="ECO:0000256" key="9">
    <source>
        <dbReference type="RuleBase" id="RU003485"/>
    </source>
</evidence>
<dbReference type="GO" id="GO:0000028">
    <property type="term" value="P:ribosomal small subunit assembly"/>
    <property type="evidence" value="ECO:0007669"/>
    <property type="project" value="TreeGrafter"/>
</dbReference>
<dbReference type="AlphaFoldDB" id="A0A7C4FG09"/>
<dbReference type="GO" id="GO:0019843">
    <property type="term" value="F:rRNA binding"/>
    <property type="evidence" value="ECO:0007669"/>
    <property type="project" value="UniProtKB-UniRule"/>
</dbReference>
<evidence type="ECO:0000256" key="4">
    <source>
        <dbReference type="ARBA" id="ARBA00022884"/>
    </source>
</evidence>
<dbReference type="GO" id="GO:0003735">
    <property type="term" value="F:structural constituent of ribosome"/>
    <property type="evidence" value="ECO:0007669"/>
    <property type="project" value="UniProtKB-UniRule"/>
</dbReference>
<name>A0A7C4FG09_9CREN</name>
<dbReference type="FunFam" id="3.30.860.10:FF:000002">
    <property type="entry name" value="40S ribosomal protein S15"/>
    <property type="match status" value="1"/>
</dbReference>
<dbReference type="InterPro" id="IPR005713">
    <property type="entry name" value="Ribosomal_uS19_euk/arc"/>
</dbReference>
<reference evidence="10" key="1">
    <citation type="journal article" date="2020" name="mSystems">
        <title>Genome- and Community-Level Interaction Insights into Carbon Utilization and Element Cycling Functions of Hydrothermarchaeota in Hydrothermal Sediment.</title>
        <authorList>
            <person name="Zhou Z."/>
            <person name="Liu Y."/>
            <person name="Xu W."/>
            <person name="Pan J."/>
            <person name="Luo Z.H."/>
            <person name="Li M."/>
        </authorList>
    </citation>
    <scope>NUCLEOTIDE SEQUENCE [LARGE SCALE GENOMIC DNA]</scope>
    <source>
        <strain evidence="10">SpSt-732</strain>
    </source>
</reference>
<dbReference type="Gene3D" id="3.30.860.10">
    <property type="entry name" value="30s Ribosomal Protein S19, Chain A"/>
    <property type="match status" value="1"/>
</dbReference>
<accession>A0A7C4FG09</accession>
<keyword evidence="3 8" id="KW-0699">rRNA-binding</keyword>
<dbReference type="InterPro" id="IPR020934">
    <property type="entry name" value="Ribosomal_uS19_CS"/>
</dbReference>
<dbReference type="EMBL" id="DTFF01000002">
    <property type="protein sequence ID" value="HGI86809.1"/>
    <property type="molecule type" value="Genomic_DNA"/>
</dbReference>
<keyword evidence="4 8" id="KW-0694">RNA-binding</keyword>
<evidence type="ECO:0000256" key="8">
    <source>
        <dbReference type="HAMAP-Rule" id="MF_00531"/>
    </source>
</evidence>
<keyword evidence="6 8" id="KW-0687">Ribonucleoprotein</keyword>
<dbReference type="PIRSF" id="PIRSF002144">
    <property type="entry name" value="Ribosomal_S19"/>
    <property type="match status" value="1"/>
</dbReference>
<dbReference type="PROSITE" id="PS00323">
    <property type="entry name" value="RIBOSOMAL_S19"/>
    <property type="match status" value="1"/>
</dbReference>
<evidence type="ECO:0000256" key="7">
    <source>
        <dbReference type="ARBA" id="ARBA00035163"/>
    </source>
</evidence>
<dbReference type="NCBIfam" id="NF003121">
    <property type="entry name" value="PRK04038.1"/>
    <property type="match status" value="1"/>
</dbReference>
<evidence type="ECO:0000256" key="1">
    <source>
        <dbReference type="ARBA" id="ARBA00003239"/>
    </source>
</evidence>
<keyword evidence="5 8" id="KW-0689">Ribosomal protein</keyword>
<comment type="similarity">
    <text evidence="2 8 9">Belongs to the universal ribosomal protein uS19 family.</text>
</comment>
<dbReference type="GO" id="GO:0006412">
    <property type="term" value="P:translation"/>
    <property type="evidence" value="ECO:0007669"/>
    <property type="project" value="UniProtKB-UniRule"/>
</dbReference>
<proteinExistence type="inferred from homology"/>
<dbReference type="GO" id="GO:0022627">
    <property type="term" value="C:cytosolic small ribosomal subunit"/>
    <property type="evidence" value="ECO:0007669"/>
    <property type="project" value="UniProtKB-UniRule"/>
</dbReference>
<protein>
    <recommendedName>
        <fullName evidence="7 8">Small ribosomal subunit protein uS19</fullName>
    </recommendedName>
</protein>
<dbReference type="PRINTS" id="PR00975">
    <property type="entry name" value="RIBOSOMALS19"/>
</dbReference>
<organism evidence="10">
    <name type="scientific">Ignisphaera aggregans</name>
    <dbReference type="NCBI Taxonomy" id="334771"/>
    <lineage>
        <taxon>Archaea</taxon>
        <taxon>Thermoproteota</taxon>
        <taxon>Thermoprotei</taxon>
        <taxon>Desulfurococcales</taxon>
        <taxon>Desulfurococcaceae</taxon>
        <taxon>Ignisphaera</taxon>
    </lineage>
</organism>
<dbReference type="InterPro" id="IPR002222">
    <property type="entry name" value="Ribosomal_uS19"/>
</dbReference>
<dbReference type="PANTHER" id="PTHR11880">
    <property type="entry name" value="RIBOSOMAL PROTEIN S19P FAMILY MEMBER"/>
    <property type="match status" value="1"/>
</dbReference>
<sequence length="145" mass="16765">MSKQCWELPIEWRKFKYRGKGLEELLEMPMDELVKLLPSRARRSLTRGFPPRHRRLLEKVLVARQKLVNECKEVTIKTHVRDMVILPIMVGLTIAVYNGKEFIPVKIVPEMIGHYLGEFASTTKQVKHGEPGLKATRSTLFVALK</sequence>
<evidence type="ECO:0000256" key="2">
    <source>
        <dbReference type="ARBA" id="ARBA00007345"/>
    </source>
</evidence>
<comment type="caution">
    <text evidence="10">The sequence shown here is derived from an EMBL/GenBank/DDBJ whole genome shotgun (WGS) entry which is preliminary data.</text>
</comment>
<comment type="function">
    <text evidence="1 8">Protein S19 forms a complex with S13 that binds strongly to the 16S ribosomal RNA.</text>
</comment>
<dbReference type="NCBIfam" id="TIGR01025">
    <property type="entry name" value="uS19_arch"/>
    <property type="match status" value="1"/>
</dbReference>
<dbReference type="HAMAP" id="MF_00531">
    <property type="entry name" value="Ribosomal_uS19"/>
    <property type="match status" value="1"/>
</dbReference>
<dbReference type="SUPFAM" id="SSF54570">
    <property type="entry name" value="Ribosomal protein S19"/>
    <property type="match status" value="1"/>
</dbReference>
<evidence type="ECO:0000256" key="3">
    <source>
        <dbReference type="ARBA" id="ARBA00022730"/>
    </source>
</evidence>
<evidence type="ECO:0000256" key="5">
    <source>
        <dbReference type="ARBA" id="ARBA00022980"/>
    </source>
</evidence>
<gene>
    <name evidence="8" type="primary">rps19p</name>
    <name evidence="10" type="ORF">ENV14_00185</name>
</gene>
<evidence type="ECO:0000313" key="10">
    <source>
        <dbReference type="EMBL" id="HGI86809.1"/>
    </source>
</evidence>
<dbReference type="Pfam" id="PF00203">
    <property type="entry name" value="Ribosomal_S19"/>
    <property type="match status" value="1"/>
</dbReference>
<dbReference type="InterPro" id="IPR023575">
    <property type="entry name" value="Ribosomal_uS19_SF"/>
</dbReference>